<dbReference type="AlphaFoldDB" id="A0A0M9FWW3"/>
<feature type="region of interest" description="Disordered" evidence="2">
    <location>
        <begin position="1"/>
        <end position="73"/>
    </location>
</feature>
<name>A0A0M9FWW3_LEPPY</name>
<feature type="compositionally biased region" description="Low complexity" evidence="2">
    <location>
        <begin position="22"/>
        <end position="47"/>
    </location>
</feature>
<gene>
    <name evidence="3" type="ORF">ABB37_06923</name>
</gene>
<dbReference type="GeneID" id="26907209"/>
<feature type="region of interest" description="Disordered" evidence="2">
    <location>
        <begin position="208"/>
        <end position="270"/>
    </location>
</feature>
<accession>A0A0M9FWW3</accession>
<dbReference type="Proteomes" id="UP000037923">
    <property type="component" value="Unassembled WGS sequence"/>
</dbReference>
<dbReference type="RefSeq" id="XP_015655985.1">
    <property type="nucleotide sequence ID" value="XM_015805372.1"/>
</dbReference>
<sequence length="295" mass="30200">MSVQLEKVRESHQDSAPATRDPTLASLAALLPRSTTTSTSTPTPSTSQSNGAPAPPPRSYTLVNVNSSSSSGVAVPLDRYRAKLEECATLHHDVDTLTRSNEAYQRRLAAQEAENAELRATIAKLQCVRQAPSANGDPASDTPTSAGLDSPPPPPAASAVAALPEAALEGATVESCAGQLTTSVPAPNDGCTPPGLCASDTAASALAGGTAADVAGQRDDRHAQPPASATHTSRSSSLSSSRSSTPNTAADPFAMPSRSSPRQPQHSTYVSAAEVTAYGRALSEILEAPLGPWEE</sequence>
<feature type="compositionally biased region" description="Low complexity" evidence="2">
    <location>
        <begin position="227"/>
        <end position="265"/>
    </location>
</feature>
<dbReference type="OMA" id="ECATLHH"/>
<feature type="region of interest" description="Disordered" evidence="2">
    <location>
        <begin position="131"/>
        <end position="160"/>
    </location>
</feature>
<feature type="coiled-coil region" evidence="1">
    <location>
        <begin position="94"/>
        <end position="128"/>
    </location>
</feature>
<feature type="compositionally biased region" description="Basic and acidic residues" evidence="2">
    <location>
        <begin position="1"/>
        <end position="13"/>
    </location>
</feature>
<evidence type="ECO:0000256" key="2">
    <source>
        <dbReference type="SAM" id="MobiDB-lite"/>
    </source>
</evidence>
<evidence type="ECO:0000313" key="4">
    <source>
        <dbReference type="Proteomes" id="UP000037923"/>
    </source>
</evidence>
<dbReference type="VEuPathDB" id="TriTrypDB:LpyrH10_16_1050"/>
<keyword evidence="1" id="KW-0175">Coiled coil</keyword>
<reference evidence="3 4" key="1">
    <citation type="submission" date="2015-07" db="EMBL/GenBank/DDBJ databases">
        <title>High-quality genome of monoxenous trypanosomatid Leptomonas pyrrhocoris.</title>
        <authorList>
            <person name="Flegontov P."/>
            <person name="Butenko A."/>
            <person name="Firsov S."/>
            <person name="Vlcek C."/>
            <person name="Logacheva M.D."/>
            <person name="Field M."/>
            <person name="Filatov D."/>
            <person name="Flegontova O."/>
            <person name="Gerasimov E."/>
            <person name="Jackson A.P."/>
            <person name="Kelly S."/>
            <person name="Opperdoes F."/>
            <person name="O'Reilly A."/>
            <person name="Votypka J."/>
            <person name="Yurchenko V."/>
            <person name="Lukes J."/>
        </authorList>
    </citation>
    <scope>NUCLEOTIDE SEQUENCE [LARGE SCALE GENOMIC DNA]</scope>
    <source>
        <strain evidence="3">H10</strain>
    </source>
</reference>
<dbReference type="EMBL" id="LGTL01000016">
    <property type="protein sequence ID" value="KPA77546.1"/>
    <property type="molecule type" value="Genomic_DNA"/>
</dbReference>
<keyword evidence="4" id="KW-1185">Reference proteome</keyword>
<comment type="caution">
    <text evidence="3">The sequence shown here is derived from an EMBL/GenBank/DDBJ whole genome shotgun (WGS) entry which is preliminary data.</text>
</comment>
<evidence type="ECO:0000313" key="3">
    <source>
        <dbReference type="EMBL" id="KPA77546.1"/>
    </source>
</evidence>
<proteinExistence type="predicted"/>
<protein>
    <submittedName>
        <fullName evidence="3">Putative leucine-rich repeat protein</fullName>
    </submittedName>
</protein>
<evidence type="ECO:0000256" key="1">
    <source>
        <dbReference type="SAM" id="Coils"/>
    </source>
</evidence>
<dbReference type="OrthoDB" id="549243at2759"/>
<organism evidence="3 4">
    <name type="scientific">Leptomonas pyrrhocoris</name>
    <name type="common">Firebug parasite</name>
    <dbReference type="NCBI Taxonomy" id="157538"/>
    <lineage>
        <taxon>Eukaryota</taxon>
        <taxon>Discoba</taxon>
        <taxon>Euglenozoa</taxon>
        <taxon>Kinetoplastea</taxon>
        <taxon>Metakinetoplastina</taxon>
        <taxon>Trypanosomatida</taxon>
        <taxon>Trypanosomatidae</taxon>
        <taxon>Leishmaniinae</taxon>
        <taxon>Leptomonas</taxon>
    </lineage>
</organism>